<dbReference type="SUPFAM" id="SSF52402">
    <property type="entry name" value="Adenine nucleotide alpha hydrolases-like"/>
    <property type="match status" value="1"/>
</dbReference>
<sequence>MYKHILVAYDETDGSKKALDEALKLTKLSPDTKLTILYVSEEKGTTETRDNYTPTHAIADTAPGFDNQYMGNLSASRDEKLNSNRGGDNNQGITAPSSSHGVLRNVKEKLNPYQLNINYVHLSGSEAKRICEYAKENNADLVLVGNTGKSNLKKWVLGSVSEKVAHNCETSVMLVK</sequence>
<protein>
    <submittedName>
        <fullName evidence="4">Universal stress protein</fullName>
    </submittedName>
</protein>
<comment type="similarity">
    <text evidence="1">Belongs to the universal stress protein A family.</text>
</comment>
<dbReference type="RefSeq" id="WP_341981497.1">
    <property type="nucleotide sequence ID" value="NZ_JBBYAF010000008.1"/>
</dbReference>
<proteinExistence type="inferred from homology"/>
<evidence type="ECO:0000256" key="2">
    <source>
        <dbReference type="SAM" id="MobiDB-lite"/>
    </source>
</evidence>
<evidence type="ECO:0000256" key="1">
    <source>
        <dbReference type="ARBA" id="ARBA00008791"/>
    </source>
</evidence>
<keyword evidence="5" id="KW-1185">Reference proteome</keyword>
<name>A0ABU9K6V4_9BACI</name>
<reference evidence="4 5" key="1">
    <citation type="submission" date="2024-04" db="EMBL/GenBank/DDBJ databases">
        <title>Bacillus oryzaecorticis sp. nov., a moderately halophilic bacterium isolated from rice husks.</title>
        <authorList>
            <person name="Zhu H.-S."/>
        </authorList>
    </citation>
    <scope>NUCLEOTIDE SEQUENCE [LARGE SCALE GENOMIC DNA]</scope>
    <source>
        <strain evidence="4 5">ZC255</strain>
    </source>
</reference>
<organism evidence="4 5">
    <name type="scientific">Rossellomorea oryzaecorticis</name>
    <dbReference type="NCBI Taxonomy" id="1396505"/>
    <lineage>
        <taxon>Bacteria</taxon>
        <taxon>Bacillati</taxon>
        <taxon>Bacillota</taxon>
        <taxon>Bacilli</taxon>
        <taxon>Bacillales</taxon>
        <taxon>Bacillaceae</taxon>
        <taxon>Rossellomorea</taxon>
    </lineage>
</organism>
<feature type="region of interest" description="Disordered" evidence="2">
    <location>
        <begin position="78"/>
        <end position="99"/>
    </location>
</feature>
<comment type="caution">
    <text evidence="4">The sequence shown here is derived from an EMBL/GenBank/DDBJ whole genome shotgun (WGS) entry which is preliminary data.</text>
</comment>
<accession>A0ABU9K6V4</accession>
<dbReference type="InterPro" id="IPR006016">
    <property type="entry name" value="UspA"/>
</dbReference>
<feature type="compositionally biased region" description="Polar residues" evidence="2">
    <location>
        <begin position="83"/>
        <end position="99"/>
    </location>
</feature>
<dbReference type="Pfam" id="PF00582">
    <property type="entry name" value="Usp"/>
    <property type="match status" value="1"/>
</dbReference>
<dbReference type="PANTHER" id="PTHR46268:SF6">
    <property type="entry name" value="UNIVERSAL STRESS PROTEIN UP12"/>
    <property type="match status" value="1"/>
</dbReference>
<dbReference type="Gene3D" id="3.40.50.620">
    <property type="entry name" value="HUPs"/>
    <property type="match status" value="1"/>
</dbReference>
<evidence type="ECO:0000313" key="5">
    <source>
        <dbReference type="Proteomes" id="UP001389717"/>
    </source>
</evidence>
<evidence type="ECO:0000313" key="4">
    <source>
        <dbReference type="EMBL" id="MEL3971817.1"/>
    </source>
</evidence>
<dbReference type="CDD" id="cd00293">
    <property type="entry name" value="USP-like"/>
    <property type="match status" value="1"/>
</dbReference>
<feature type="domain" description="UspA" evidence="3">
    <location>
        <begin position="1"/>
        <end position="176"/>
    </location>
</feature>
<dbReference type="Proteomes" id="UP001389717">
    <property type="component" value="Unassembled WGS sequence"/>
</dbReference>
<dbReference type="PRINTS" id="PR01438">
    <property type="entry name" value="UNVRSLSTRESS"/>
</dbReference>
<dbReference type="PANTHER" id="PTHR46268">
    <property type="entry name" value="STRESS RESPONSE PROTEIN NHAX"/>
    <property type="match status" value="1"/>
</dbReference>
<dbReference type="InterPro" id="IPR006015">
    <property type="entry name" value="Universal_stress_UspA"/>
</dbReference>
<evidence type="ECO:0000259" key="3">
    <source>
        <dbReference type="Pfam" id="PF00582"/>
    </source>
</evidence>
<gene>
    <name evidence="4" type="ORF">AAEO50_05925</name>
</gene>
<dbReference type="InterPro" id="IPR014729">
    <property type="entry name" value="Rossmann-like_a/b/a_fold"/>
</dbReference>
<dbReference type="EMBL" id="JBBYAF010000008">
    <property type="protein sequence ID" value="MEL3971817.1"/>
    <property type="molecule type" value="Genomic_DNA"/>
</dbReference>